<dbReference type="GO" id="GO:0016705">
    <property type="term" value="F:oxidoreductase activity, acting on paired donors, with incorporation or reduction of molecular oxygen"/>
    <property type="evidence" value="ECO:0007669"/>
    <property type="project" value="InterPro"/>
</dbReference>
<dbReference type="SUPFAM" id="SSF51679">
    <property type="entry name" value="Bacterial luciferase-like"/>
    <property type="match status" value="1"/>
</dbReference>
<evidence type="ECO:0000313" key="2">
    <source>
        <dbReference type="EMBL" id="AMN47566.1"/>
    </source>
</evidence>
<reference evidence="2 3" key="1">
    <citation type="submission" date="2015-06" db="EMBL/GenBank/DDBJ databases">
        <title>A Comprehensive Approach to Explore the Metabolic and Phylogenetic Diversity of Bacterial Steroid Degradation in the Environment: Testosterone as an Example.</title>
        <authorList>
            <person name="Yang F.-C."/>
            <person name="Chen Y.-L."/>
            <person name="Yu C.-P."/>
            <person name="Tang S.-L."/>
            <person name="Wang P.-H."/>
            <person name="Ismail W."/>
            <person name="Wang C.-H."/>
            <person name="Yang C.-Y."/>
            <person name="Chiang Y.-R."/>
        </authorList>
    </citation>
    <scope>NUCLEOTIDE SEQUENCE [LARGE SCALE GENOMIC DNA]</scope>
    <source>
        <strain evidence="2 3">DSM 18526</strain>
    </source>
</reference>
<keyword evidence="3" id="KW-1185">Reference proteome</keyword>
<dbReference type="InterPro" id="IPR036661">
    <property type="entry name" value="Luciferase-like_sf"/>
</dbReference>
<proteinExistence type="predicted"/>
<dbReference type="KEGG" id="sdf:ACG33_10745"/>
<accession>A0A127FAX2</accession>
<dbReference type="EMBL" id="CP011971">
    <property type="protein sequence ID" value="AMN47566.1"/>
    <property type="molecule type" value="Genomic_DNA"/>
</dbReference>
<sequence length="309" mass="34290">MRVGLSWDLSEAGQAISAWPRVMSEIEKGDALGFDSAWVAESRGTRDACSQPTVFLTFAARRARNIHLRALSRRIAGELPVRLAEEVTLLDLFSRGRGGIAYASASSQGLEPFAVHETIEFSRGAWATNEVRYRGRYLRFPSHTGDDAPEGFSYPEWTGEYIPQWEWGATRSTADFLALTPKPLTIHVPVYVAIDDEPTLEWAARSGVSPFVGVEHTTQDAVDKLSRYRRIADQAGRRSYEVDAIIERYVAIDGPSDPRTFGGTTHEIACAIREVAAATRASHFVWRQDRTGDAGLSRFANEVQTKLQA</sequence>
<gene>
    <name evidence="2" type="ORF">ACG33_10745</name>
</gene>
<dbReference type="Proteomes" id="UP000070250">
    <property type="component" value="Chromosome"/>
</dbReference>
<dbReference type="AlphaFoldDB" id="A0A127FAX2"/>
<dbReference type="Pfam" id="PF00296">
    <property type="entry name" value="Bac_luciferase"/>
    <property type="match status" value="1"/>
</dbReference>
<name>A0A127FAX2_STEDE</name>
<dbReference type="Gene3D" id="3.20.20.30">
    <property type="entry name" value="Luciferase-like domain"/>
    <property type="match status" value="1"/>
</dbReference>
<evidence type="ECO:0000313" key="3">
    <source>
        <dbReference type="Proteomes" id="UP000070250"/>
    </source>
</evidence>
<dbReference type="RefSeq" id="WP_083536766.1">
    <property type="nucleotide sequence ID" value="NZ_CP011971.1"/>
</dbReference>
<protein>
    <recommendedName>
        <fullName evidence="1">Luciferase-like domain-containing protein</fullName>
    </recommendedName>
</protein>
<organism evidence="2 3">
    <name type="scientific">Steroidobacter denitrificans</name>
    <dbReference type="NCBI Taxonomy" id="465721"/>
    <lineage>
        <taxon>Bacteria</taxon>
        <taxon>Pseudomonadati</taxon>
        <taxon>Pseudomonadota</taxon>
        <taxon>Gammaproteobacteria</taxon>
        <taxon>Steroidobacterales</taxon>
        <taxon>Steroidobacteraceae</taxon>
        <taxon>Steroidobacter</taxon>
    </lineage>
</organism>
<evidence type="ECO:0000259" key="1">
    <source>
        <dbReference type="Pfam" id="PF00296"/>
    </source>
</evidence>
<dbReference type="STRING" id="465721.ACG33_10745"/>
<feature type="domain" description="Luciferase-like" evidence="1">
    <location>
        <begin position="13"/>
        <end position="253"/>
    </location>
</feature>
<dbReference type="InterPro" id="IPR011251">
    <property type="entry name" value="Luciferase-like_dom"/>
</dbReference>
<dbReference type="OrthoDB" id="7903015at2"/>